<feature type="transmembrane region" description="Helical" evidence="1">
    <location>
        <begin position="117"/>
        <end position="138"/>
    </location>
</feature>
<keyword evidence="1" id="KW-0472">Membrane</keyword>
<dbReference type="Gene3D" id="1.10.3730.20">
    <property type="match status" value="1"/>
</dbReference>
<feature type="transmembrane region" description="Helical" evidence="1">
    <location>
        <begin position="184"/>
        <end position="202"/>
    </location>
</feature>
<dbReference type="InterPro" id="IPR037185">
    <property type="entry name" value="EmrE-like"/>
</dbReference>
<dbReference type="SUPFAM" id="SSF103481">
    <property type="entry name" value="Multidrug resistance efflux transporter EmrE"/>
    <property type="match status" value="1"/>
</dbReference>
<dbReference type="Proteomes" id="UP000011135">
    <property type="component" value="Unassembled WGS sequence"/>
</dbReference>
<name>L8JLI1_9BACT</name>
<keyword evidence="1" id="KW-0812">Transmembrane</keyword>
<feature type="transmembrane region" description="Helical" evidence="1">
    <location>
        <begin position="6"/>
        <end position="22"/>
    </location>
</feature>
<reference evidence="2 3" key="1">
    <citation type="submission" date="2012-12" db="EMBL/GenBank/DDBJ databases">
        <title>Genome assembly of Fulvivirga imtechensis AK7.</title>
        <authorList>
            <person name="Nupur N."/>
            <person name="Khatri I."/>
            <person name="Kumar R."/>
            <person name="Subramanian S."/>
            <person name="Pinnaka A."/>
        </authorList>
    </citation>
    <scope>NUCLEOTIDE SEQUENCE [LARGE SCALE GENOMIC DNA]</scope>
    <source>
        <strain evidence="2 3">AK7</strain>
    </source>
</reference>
<evidence type="ECO:0000256" key="1">
    <source>
        <dbReference type="SAM" id="Phobius"/>
    </source>
</evidence>
<feature type="transmembrane region" description="Helical" evidence="1">
    <location>
        <begin position="214"/>
        <end position="238"/>
    </location>
</feature>
<dbReference type="EMBL" id="AMZN01000084">
    <property type="protein sequence ID" value="ELR69108.1"/>
    <property type="molecule type" value="Genomic_DNA"/>
</dbReference>
<feature type="transmembrane region" description="Helical" evidence="1">
    <location>
        <begin position="94"/>
        <end position="111"/>
    </location>
</feature>
<keyword evidence="1" id="KW-1133">Transmembrane helix</keyword>
<gene>
    <name evidence="2" type="ORF">C900_05497</name>
</gene>
<feature type="transmembrane region" description="Helical" evidence="1">
    <location>
        <begin position="29"/>
        <end position="47"/>
    </location>
</feature>
<protein>
    <submittedName>
        <fullName evidence="2">Integral membrane protein</fullName>
    </submittedName>
</protein>
<organism evidence="2 3">
    <name type="scientific">Fulvivirga imtechensis AK7</name>
    <dbReference type="NCBI Taxonomy" id="1237149"/>
    <lineage>
        <taxon>Bacteria</taxon>
        <taxon>Pseudomonadati</taxon>
        <taxon>Bacteroidota</taxon>
        <taxon>Cytophagia</taxon>
        <taxon>Cytophagales</taxon>
        <taxon>Fulvivirgaceae</taxon>
        <taxon>Fulvivirga</taxon>
    </lineage>
</organism>
<feature type="transmembrane region" description="Helical" evidence="1">
    <location>
        <begin position="244"/>
        <end position="265"/>
    </location>
</feature>
<dbReference type="AlphaFoldDB" id="L8JLI1"/>
<dbReference type="STRING" id="1237149.C900_05497"/>
<dbReference type="RefSeq" id="WP_009582591.1">
    <property type="nucleotide sequence ID" value="NZ_AMZN01000084.1"/>
</dbReference>
<feature type="transmembrane region" description="Helical" evidence="1">
    <location>
        <begin position="272"/>
        <end position="289"/>
    </location>
</feature>
<dbReference type="eggNOG" id="COG0697">
    <property type="taxonomic scope" value="Bacteria"/>
</dbReference>
<feature type="transmembrane region" description="Helical" evidence="1">
    <location>
        <begin position="62"/>
        <end position="82"/>
    </location>
</feature>
<keyword evidence="3" id="KW-1185">Reference proteome</keyword>
<evidence type="ECO:0000313" key="3">
    <source>
        <dbReference type="Proteomes" id="UP000011135"/>
    </source>
</evidence>
<sequence length="296" mass="32877">MLDVLLCVLANVGIFVCFRLFSTFKMDTFQAIVFNYITCVATGLIFMDDHSILKEINTDTPWAWIGMGLGAVFIGTFYLMAITTQKFSMTVSSIAAKMSLIIPVLFSLFILEIQSKIYTWVNFGGMGLALISIFMSSYKERKIETHQISGFDLVLPLLVFVFGGVIDTTINYTNYRFLTAREAPVFPFLVFTSAGIIGIVVLTIRRRGLALKNILGGITLGVVNYFSIYFLITALSAFSNDGAIVYPLVNVGIIVFAALISVFFFKERLSKVNRIGIILAILAIVFISYQEIVSLL</sequence>
<feature type="transmembrane region" description="Helical" evidence="1">
    <location>
        <begin position="150"/>
        <end position="172"/>
    </location>
</feature>
<accession>L8JLI1</accession>
<comment type="caution">
    <text evidence="2">The sequence shown here is derived from an EMBL/GenBank/DDBJ whole genome shotgun (WGS) entry which is preliminary data.</text>
</comment>
<evidence type="ECO:0000313" key="2">
    <source>
        <dbReference type="EMBL" id="ELR69108.1"/>
    </source>
</evidence>
<dbReference type="OrthoDB" id="1524053at2"/>
<proteinExistence type="predicted"/>